<dbReference type="STRING" id="395961.Cyan7425_2600"/>
<dbReference type="KEGG" id="cyn:Cyan7425_2600"/>
<dbReference type="InterPro" id="IPR050508">
    <property type="entry name" value="Methyltransf_Superfamily"/>
</dbReference>
<dbReference type="GO" id="GO:0032259">
    <property type="term" value="P:methylation"/>
    <property type="evidence" value="ECO:0007669"/>
    <property type="project" value="UniProtKB-KW"/>
</dbReference>
<dbReference type="InterPro" id="IPR013216">
    <property type="entry name" value="Methyltransf_11"/>
</dbReference>
<keyword evidence="2" id="KW-0808">Transferase</keyword>
<dbReference type="CDD" id="cd02440">
    <property type="entry name" value="AdoMet_MTases"/>
    <property type="match status" value="1"/>
</dbReference>
<dbReference type="Pfam" id="PF08241">
    <property type="entry name" value="Methyltransf_11"/>
    <property type="match status" value="1"/>
</dbReference>
<dbReference type="SUPFAM" id="SSF53335">
    <property type="entry name" value="S-adenosyl-L-methionine-dependent methyltransferases"/>
    <property type="match status" value="1"/>
</dbReference>
<accession>B8HJK2</accession>
<evidence type="ECO:0000259" key="1">
    <source>
        <dbReference type="Pfam" id="PF08241"/>
    </source>
</evidence>
<feature type="domain" description="Methyltransferase type 11" evidence="1">
    <location>
        <begin position="48"/>
        <end position="147"/>
    </location>
</feature>
<dbReference type="EMBL" id="CP001344">
    <property type="protein sequence ID" value="ACL44955.1"/>
    <property type="molecule type" value="Genomic_DNA"/>
</dbReference>
<dbReference type="OrthoDB" id="9810615at2"/>
<dbReference type="GO" id="GO:0008757">
    <property type="term" value="F:S-adenosylmethionine-dependent methyltransferase activity"/>
    <property type="evidence" value="ECO:0007669"/>
    <property type="project" value="InterPro"/>
</dbReference>
<name>B8HJK2_CYAP4</name>
<dbReference type="Gene3D" id="3.40.50.150">
    <property type="entry name" value="Vaccinia Virus protein VP39"/>
    <property type="match status" value="1"/>
</dbReference>
<keyword evidence="2" id="KW-0489">Methyltransferase</keyword>
<dbReference type="InterPro" id="IPR029063">
    <property type="entry name" value="SAM-dependent_MTases_sf"/>
</dbReference>
<gene>
    <name evidence="2" type="ordered locus">Cyan7425_2600</name>
</gene>
<organism evidence="2">
    <name type="scientific">Cyanothece sp. (strain PCC 7425 / ATCC 29141)</name>
    <dbReference type="NCBI Taxonomy" id="395961"/>
    <lineage>
        <taxon>Bacteria</taxon>
        <taxon>Bacillati</taxon>
        <taxon>Cyanobacteriota</taxon>
        <taxon>Cyanophyceae</taxon>
        <taxon>Gomontiellales</taxon>
        <taxon>Cyanothecaceae</taxon>
        <taxon>Cyanothece</taxon>
    </lineage>
</organism>
<sequence length="265" mass="31270">MTAIFEHNHQVFTTQGIVRYYSQLRLLQPAEQTILELFRDQWPRMKMLDIGVGGGRTTQHFSPLVKEYVGIDYSRAMITACQKRFPLSSPARMFEVGDARQMSQFPDHSFDFIFFSFNGIDSLSHADRLKVFQEVRRVGKPGGYFFFSSHNLQGLEQQLNWRNQVNFNPLSSYVNLIMLALLRFCNRSMSLDQIKQSDHAMIQDESHNFRLKQYYVRPVEQIRQLEVDFEKIRVFSWKSGLEMSSDRERCSNTDLWLYYLCTIKP</sequence>
<dbReference type="HOGENOM" id="CLU_1041027_0_0_3"/>
<dbReference type="PANTHER" id="PTHR42912">
    <property type="entry name" value="METHYLTRANSFERASE"/>
    <property type="match status" value="1"/>
</dbReference>
<dbReference type="AlphaFoldDB" id="B8HJK2"/>
<evidence type="ECO:0000313" key="2">
    <source>
        <dbReference type="EMBL" id="ACL44955.1"/>
    </source>
</evidence>
<reference evidence="2" key="1">
    <citation type="submission" date="2009-01" db="EMBL/GenBank/DDBJ databases">
        <title>Complete sequence of chromosome Cyanothece sp. PCC 7425.</title>
        <authorList>
            <consortium name="US DOE Joint Genome Institute"/>
            <person name="Lucas S."/>
            <person name="Copeland A."/>
            <person name="Lapidus A."/>
            <person name="Glavina del Rio T."/>
            <person name="Dalin E."/>
            <person name="Tice H."/>
            <person name="Bruce D."/>
            <person name="Goodwin L."/>
            <person name="Pitluck S."/>
            <person name="Sims D."/>
            <person name="Meineke L."/>
            <person name="Brettin T."/>
            <person name="Detter J.C."/>
            <person name="Han C."/>
            <person name="Larimer F."/>
            <person name="Land M."/>
            <person name="Hauser L."/>
            <person name="Kyrpides N."/>
            <person name="Ovchinnikova G."/>
            <person name="Liberton M."/>
            <person name="Stoeckel J."/>
            <person name="Banerjee A."/>
            <person name="Singh A."/>
            <person name="Page L."/>
            <person name="Sato H."/>
            <person name="Zhao L."/>
            <person name="Sherman L."/>
            <person name="Pakrasi H."/>
            <person name="Richardson P."/>
        </authorList>
    </citation>
    <scope>NUCLEOTIDE SEQUENCE</scope>
    <source>
        <strain evidence="2">PCC 7425</strain>
    </source>
</reference>
<dbReference type="eggNOG" id="COG2226">
    <property type="taxonomic scope" value="Bacteria"/>
</dbReference>
<protein>
    <submittedName>
        <fullName evidence="2">Methyltransferase type 11</fullName>
    </submittedName>
</protein>
<proteinExistence type="predicted"/>